<comment type="caution">
    <text evidence="1">The sequence shown here is derived from an EMBL/GenBank/DDBJ whole genome shotgun (WGS) entry which is preliminary data.</text>
</comment>
<protein>
    <submittedName>
        <fullName evidence="1">Uncharacterized protein</fullName>
    </submittedName>
</protein>
<proteinExistence type="predicted"/>
<gene>
    <name evidence="1" type="ORF">TrCOL_g11732</name>
</gene>
<dbReference type="Proteomes" id="UP001165065">
    <property type="component" value="Unassembled WGS sequence"/>
</dbReference>
<sequence length="382" mass="43336">MESVKELREIKNEGGNVEIMDKGEGGVRIKVEDMGGNIYVELQVCGVETEAKTELGWEYVTGKARGGEIEWGRTEVGRMVGGTVGREGVKKAVEDCVWMATKGCLEEWKEVEGRRKGERGEEIREWGKDEGGEEEGCEEGFEVTFWGDTMVKVKAGRGRRVEVILNTDEGWGELTAKVRGGEGWDKVMETARRRARLVRGRETGERVGWDVDEQGRMEVQEEVGGGGKGKVRVVVGRMRVRDDGRVEFNKDDTGLGKGFGIAVNNVAKNLRGERKEVEKWTRDVEEGRREWVKGVMTKGVVERIWRVGVGRGGEWDTEGRFGVSELKVGWKWEERTLAFWKDGKEVDMKRKDVKKKEGDKWELQDFVIWGGRMLREAKKSKK</sequence>
<dbReference type="AlphaFoldDB" id="A0A9W7G8X2"/>
<name>A0A9W7G8X2_9STRA</name>
<organism evidence="1 2">
    <name type="scientific">Triparma columacea</name>
    <dbReference type="NCBI Taxonomy" id="722753"/>
    <lineage>
        <taxon>Eukaryota</taxon>
        <taxon>Sar</taxon>
        <taxon>Stramenopiles</taxon>
        <taxon>Ochrophyta</taxon>
        <taxon>Bolidophyceae</taxon>
        <taxon>Parmales</taxon>
        <taxon>Triparmaceae</taxon>
        <taxon>Triparma</taxon>
    </lineage>
</organism>
<evidence type="ECO:0000313" key="2">
    <source>
        <dbReference type="Proteomes" id="UP001165065"/>
    </source>
</evidence>
<dbReference type="OrthoDB" id="10471398at2759"/>
<evidence type="ECO:0000313" key="1">
    <source>
        <dbReference type="EMBL" id="GMI37427.1"/>
    </source>
</evidence>
<dbReference type="EMBL" id="BRYA01000073">
    <property type="protein sequence ID" value="GMI37427.1"/>
    <property type="molecule type" value="Genomic_DNA"/>
</dbReference>
<accession>A0A9W7G8X2</accession>
<keyword evidence="2" id="KW-1185">Reference proteome</keyword>
<reference evidence="2" key="1">
    <citation type="journal article" date="2023" name="Commun. Biol.">
        <title>Genome analysis of Parmales, the sister group of diatoms, reveals the evolutionary specialization of diatoms from phago-mixotrophs to photoautotrophs.</title>
        <authorList>
            <person name="Ban H."/>
            <person name="Sato S."/>
            <person name="Yoshikawa S."/>
            <person name="Yamada K."/>
            <person name="Nakamura Y."/>
            <person name="Ichinomiya M."/>
            <person name="Sato N."/>
            <person name="Blanc-Mathieu R."/>
            <person name="Endo H."/>
            <person name="Kuwata A."/>
            <person name="Ogata H."/>
        </authorList>
    </citation>
    <scope>NUCLEOTIDE SEQUENCE [LARGE SCALE GENOMIC DNA]</scope>
</reference>